<dbReference type="Proteomes" id="UP000422232">
    <property type="component" value="Chromosome"/>
</dbReference>
<reference evidence="1 2" key="1">
    <citation type="submission" date="2019-04" db="EMBL/GenBank/DDBJ databases">
        <title>Complete genome sequencing of Piscirickettsia salmonis strain Psal-009.</title>
        <authorList>
            <person name="Schober I."/>
            <person name="Bunk B."/>
            <person name="Sproer C."/>
            <person name="Carril G.P."/>
            <person name="Riedel T."/>
            <person name="Flores-Herrera P.A."/>
            <person name="Nourdin-Galindo G."/>
            <person name="Marshall S.H."/>
            <person name="Overmann J."/>
        </authorList>
    </citation>
    <scope>NUCLEOTIDE SEQUENCE [LARGE SCALE GENOMIC DNA]</scope>
    <source>
        <strain evidence="1 2">Psal-009</strain>
    </source>
</reference>
<evidence type="ECO:0000313" key="1">
    <source>
        <dbReference type="EMBL" id="QGO06613.1"/>
    </source>
</evidence>
<name>A0A9Q6LS59_PISSA</name>
<sequence length="75" mass="8707">MTNREFYYWIVGFAQLADDVSLDEHQIKIIKNHADLAQLTDGYVAKNVCRFIKEIEVCQQGQHQAVIARFIDCSF</sequence>
<dbReference type="RefSeq" id="WP_036781320.1">
    <property type="nucleotide sequence ID" value="NZ_CP012413.1"/>
</dbReference>
<proteinExistence type="predicted"/>
<gene>
    <name evidence="1" type="ORF">Psal009_02528</name>
</gene>
<evidence type="ECO:0000313" key="2">
    <source>
        <dbReference type="Proteomes" id="UP000422232"/>
    </source>
</evidence>
<accession>A0A9Q6LS59</accession>
<protein>
    <submittedName>
        <fullName evidence="1">Uncharacterized protein</fullName>
    </submittedName>
</protein>
<dbReference type="AlphaFoldDB" id="A0A9Q6LS59"/>
<keyword evidence="2" id="KW-1185">Reference proteome</keyword>
<dbReference type="EMBL" id="CP038908">
    <property type="protein sequence ID" value="QGO06613.1"/>
    <property type="molecule type" value="Genomic_DNA"/>
</dbReference>
<organism evidence="1 2">
    <name type="scientific">Piscirickettsia salmonis</name>
    <dbReference type="NCBI Taxonomy" id="1238"/>
    <lineage>
        <taxon>Bacteria</taxon>
        <taxon>Pseudomonadati</taxon>
        <taxon>Pseudomonadota</taxon>
        <taxon>Gammaproteobacteria</taxon>
        <taxon>Thiotrichales</taxon>
        <taxon>Piscirickettsiaceae</taxon>
        <taxon>Piscirickettsia</taxon>
    </lineage>
</organism>